<accession>A0A7V5NZG7</accession>
<proteinExistence type="predicted"/>
<reference evidence="1" key="1">
    <citation type="journal article" date="2020" name="mSystems">
        <title>Genome- and Community-Level Interaction Insights into Carbon Utilization and Element Cycling Functions of Hydrothermarchaeota in Hydrothermal Sediment.</title>
        <authorList>
            <person name="Zhou Z."/>
            <person name="Liu Y."/>
            <person name="Xu W."/>
            <person name="Pan J."/>
            <person name="Luo Z.H."/>
            <person name="Li M."/>
        </authorList>
    </citation>
    <scope>NUCLEOTIDE SEQUENCE [LARGE SCALE GENOMIC DNA]</scope>
    <source>
        <strain evidence="1">HyVt-533</strain>
    </source>
</reference>
<dbReference type="EMBL" id="DROK01000100">
    <property type="protein sequence ID" value="HHI96893.1"/>
    <property type="molecule type" value="Genomic_DNA"/>
</dbReference>
<name>A0A7V5NZG7_9BACT</name>
<protein>
    <submittedName>
        <fullName evidence="1">Uncharacterized protein</fullName>
    </submittedName>
</protein>
<sequence length="269" mass="31248">MKIEALLVPHTHLRLNLANLLLLAFERLYLLQPTEAPPRGAFKELVDKGGVKIIYPPPLGEKLVWFERLIAAYEEWGNMMRWPENVSLFKARPEVLEETVSEIKAAILGKEPQKEDPIFKARVILQLAQNLDQRLEELDFEYEFLKEQANRLANFILGHDPTVRRFENWVTNGIEISWELPNVKERLMAAARLLLTVQWPTNILVTDQIDVTETFLDLAPQPQRLGQVSLPSSETPNIEEKKLVQEKIRRVLGGFPLWEEERPSLEWWS</sequence>
<evidence type="ECO:0000313" key="1">
    <source>
        <dbReference type="EMBL" id="HHI96893.1"/>
    </source>
</evidence>
<dbReference type="Proteomes" id="UP000886101">
    <property type="component" value="Unassembled WGS sequence"/>
</dbReference>
<comment type="caution">
    <text evidence="1">The sequence shown here is derived from an EMBL/GenBank/DDBJ whole genome shotgun (WGS) entry which is preliminary data.</text>
</comment>
<feature type="non-terminal residue" evidence="1">
    <location>
        <position position="269"/>
    </location>
</feature>
<gene>
    <name evidence="1" type="ORF">ENJ96_03480</name>
</gene>
<organism evidence="1">
    <name type="scientific">Thermodesulfatator atlanticus</name>
    <dbReference type="NCBI Taxonomy" id="501497"/>
    <lineage>
        <taxon>Bacteria</taxon>
        <taxon>Pseudomonadati</taxon>
        <taxon>Thermodesulfobacteriota</taxon>
        <taxon>Thermodesulfobacteria</taxon>
        <taxon>Thermodesulfobacteriales</taxon>
        <taxon>Thermodesulfatatoraceae</taxon>
        <taxon>Thermodesulfatator</taxon>
    </lineage>
</organism>
<dbReference type="AlphaFoldDB" id="A0A7V5NZG7"/>